<feature type="domain" description="NAD-dependent epimerase/dehydratase" evidence="1">
    <location>
        <begin position="4"/>
        <end position="213"/>
    </location>
</feature>
<dbReference type="InterPro" id="IPR036291">
    <property type="entry name" value="NAD(P)-bd_dom_sf"/>
</dbReference>
<dbReference type="Proteomes" id="UP000523079">
    <property type="component" value="Unassembled WGS sequence"/>
</dbReference>
<evidence type="ECO:0000259" key="1">
    <source>
        <dbReference type="Pfam" id="PF01370"/>
    </source>
</evidence>
<dbReference type="Pfam" id="PF01370">
    <property type="entry name" value="Epimerase"/>
    <property type="match status" value="1"/>
</dbReference>
<dbReference type="InterPro" id="IPR001509">
    <property type="entry name" value="Epimerase_deHydtase"/>
</dbReference>
<name>A0A7W3P4I3_9ACTN</name>
<protein>
    <submittedName>
        <fullName evidence="2">Nucleoside-diphosphate-sugar epimerase</fullName>
    </submittedName>
</protein>
<sequence length="336" mass="35915">MRLLVLGGTGFIGRAVVEAALSAGHEVTTFNRGVSDTDVMGVQVIRGDRGDAESIAALVRSGPWSVVIDCSGYVPRNVLAVTRALEPVAGHLVFMSSVSAYAGWPVAPLDEASPLLEAPADAGPDFGTDTEDGPTRYGYQKAGCEAAVHEVFGPSRSTVLRPGVVLGPREYVGRLVWWLNRVATGKRVIAPAPAERHIQPIDVRDLADFTLRCSELHLSRAFTIAGPVRQTTFKDLIDACRSVTGSSAEVSWVPPDILTRLGVRQWSELPLWRTADGVWKLDSTRAFDAGLSSRPIAGTAAATWSWMQLGGLVDGRERASEIGLSPAHEQALLAVI</sequence>
<dbReference type="RefSeq" id="WP_182558454.1">
    <property type="nucleotide sequence ID" value="NZ_JACGWT010000001.1"/>
</dbReference>
<keyword evidence="3" id="KW-1185">Reference proteome</keyword>
<evidence type="ECO:0000313" key="3">
    <source>
        <dbReference type="Proteomes" id="UP000523079"/>
    </source>
</evidence>
<dbReference type="GO" id="GO:0005737">
    <property type="term" value="C:cytoplasm"/>
    <property type="evidence" value="ECO:0007669"/>
    <property type="project" value="TreeGrafter"/>
</dbReference>
<dbReference type="PANTHER" id="PTHR48079">
    <property type="entry name" value="PROTEIN YEEZ"/>
    <property type="match status" value="1"/>
</dbReference>
<dbReference type="Gene3D" id="3.40.50.720">
    <property type="entry name" value="NAD(P)-binding Rossmann-like Domain"/>
    <property type="match status" value="1"/>
</dbReference>
<evidence type="ECO:0000313" key="2">
    <source>
        <dbReference type="EMBL" id="MBA8792867.1"/>
    </source>
</evidence>
<organism evidence="2 3">
    <name type="scientific">Microlunatus kandeliicorticis</name>
    <dbReference type="NCBI Taxonomy" id="1759536"/>
    <lineage>
        <taxon>Bacteria</taxon>
        <taxon>Bacillati</taxon>
        <taxon>Actinomycetota</taxon>
        <taxon>Actinomycetes</taxon>
        <taxon>Propionibacteriales</taxon>
        <taxon>Propionibacteriaceae</taxon>
        <taxon>Microlunatus</taxon>
    </lineage>
</organism>
<dbReference type="EMBL" id="JACGWT010000001">
    <property type="protein sequence ID" value="MBA8792867.1"/>
    <property type="molecule type" value="Genomic_DNA"/>
</dbReference>
<dbReference type="AlphaFoldDB" id="A0A7W3P4I3"/>
<dbReference type="SUPFAM" id="SSF51735">
    <property type="entry name" value="NAD(P)-binding Rossmann-fold domains"/>
    <property type="match status" value="1"/>
</dbReference>
<gene>
    <name evidence="2" type="ORF">FHX74_000461</name>
</gene>
<accession>A0A7W3P4I3</accession>
<reference evidence="2 3" key="1">
    <citation type="submission" date="2020-07" db="EMBL/GenBank/DDBJ databases">
        <title>Sequencing the genomes of 1000 actinobacteria strains.</title>
        <authorList>
            <person name="Klenk H.-P."/>
        </authorList>
    </citation>
    <scope>NUCLEOTIDE SEQUENCE [LARGE SCALE GENOMIC DNA]</scope>
    <source>
        <strain evidence="2 3">DSM 100723</strain>
    </source>
</reference>
<comment type="caution">
    <text evidence="2">The sequence shown here is derived from an EMBL/GenBank/DDBJ whole genome shotgun (WGS) entry which is preliminary data.</text>
</comment>
<dbReference type="GO" id="GO:0004029">
    <property type="term" value="F:aldehyde dehydrogenase (NAD+) activity"/>
    <property type="evidence" value="ECO:0007669"/>
    <property type="project" value="TreeGrafter"/>
</dbReference>
<proteinExistence type="predicted"/>
<dbReference type="InterPro" id="IPR051783">
    <property type="entry name" value="NAD(P)-dependent_oxidoreduct"/>
</dbReference>
<dbReference type="PANTHER" id="PTHR48079:SF6">
    <property type="entry name" value="NAD(P)-BINDING DOMAIN-CONTAINING PROTEIN-RELATED"/>
    <property type="match status" value="1"/>
</dbReference>